<dbReference type="PANTHER" id="PTHR38440:SF1">
    <property type="entry name" value="UPF0398 PROTEIN SPR0331"/>
    <property type="match status" value="1"/>
</dbReference>
<dbReference type="EMBL" id="LNQN01000001">
    <property type="protein sequence ID" value="KSU85521.1"/>
    <property type="molecule type" value="Genomic_DNA"/>
</dbReference>
<dbReference type="RefSeq" id="WP_061970517.1">
    <property type="nucleotide sequence ID" value="NZ_FMAV01000001.1"/>
</dbReference>
<evidence type="ECO:0000313" key="2">
    <source>
        <dbReference type="EMBL" id="KSU85521.1"/>
    </source>
</evidence>
<dbReference type="PIRSF" id="PIRSF021290">
    <property type="entry name" value="DUF1273"/>
    <property type="match status" value="1"/>
</dbReference>
<dbReference type="Pfam" id="PF06908">
    <property type="entry name" value="YpsA"/>
    <property type="match status" value="1"/>
</dbReference>
<dbReference type="NCBIfam" id="NF010181">
    <property type="entry name" value="PRK13660.1"/>
    <property type="match status" value="1"/>
</dbReference>
<evidence type="ECO:0000313" key="3">
    <source>
        <dbReference type="Proteomes" id="UP000054099"/>
    </source>
</evidence>
<dbReference type="InterPro" id="IPR010697">
    <property type="entry name" value="YspA"/>
</dbReference>
<protein>
    <recommendedName>
        <fullName evidence="1">UPF0398 protein AS030_08495</fullName>
    </recommendedName>
</protein>
<gene>
    <name evidence="2" type="ORF">AS030_08495</name>
</gene>
<keyword evidence="3" id="KW-1185">Reference proteome</keyword>
<dbReference type="Gene3D" id="3.40.50.450">
    <property type="match status" value="1"/>
</dbReference>
<dbReference type="HAMAP" id="MF_01575">
    <property type="entry name" value="UPF0398"/>
    <property type="match status" value="1"/>
</dbReference>
<comment type="similarity">
    <text evidence="1">Belongs to the UPF0398 family.</text>
</comment>
<dbReference type="SUPFAM" id="SSF102405">
    <property type="entry name" value="MCP/YpsA-like"/>
    <property type="match status" value="1"/>
</dbReference>
<accession>A0A0V8JF25</accession>
<evidence type="ECO:0000256" key="1">
    <source>
        <dbReference type="HAMAP-Rule" id="MF_01575"/>
    </source>
</evidence>
<organism evidence="2 3">
    <name type="scientific">Fictibacillus enclensis</name>
    <dbReference type="NCBI Taxonomy" id="1017270"/>
    <lineage>
        <taxon>Bacteria</taxon>
        <taxon>Bacillati</taxon>
        <taxon>Bacillota</taxon>
        <taxon>Bacilli</taxon>
        <taxon>Bacillales</taxon>
        <taxon>Fictibacillaceae</taxon>
        <taxon>Fictibacillus</taxon>
    </lineage>
</organism>
<name>A0A0V8JF25_9BACL</name>
<dbReference type="AlphaFoldDB" id="A0A0V8JF25"/>
<sequence>MVKNLLVTGYKSHELGIFKEKDPGVHYIKKALEKQLTALLREGLEWVIISGQPGVEMWAGEVVVALRDKSYPELKLAVLTPFLEQEANWNEGRQEQYHSLLAQADFVESISNKTYISPKQLAAKNGFLVEKTDGMLVLYDEDTPGTPRFYLEPARRRQEKDSSYEILYITPYDLELIYQDEQDQKGQFWE</sequence>
<reference evidence="2 3" key="1">
    <citation type="journal article" date="2014" name="Antonie Van Leeuwenhoek">
        <title>Fictibacillus enclensis sp. nov., isolated from marine sediment.</title>
        <authorList>
            <person name="Dastager S.G."/>
            <person name="Mawlankar R."/>
            <person name="Srinivasan K."/>
            <person name="Tang S.K."/>
            <person name="Lee J.C."/>
            <person name="Ramana V.V."/>
            <person name="Shouche Y.S."/>
        </authorList>
    </citation>
    <scope>NUCLEOTIDE SEQUENCE [LARGE SCALE GENOMIC DNA]</scope>
    <source>
        <strain evidence="2 3">NIO-1003</strain>
    </source>
</reference>
<comment type="caution">
    <text evidence="2">The sequence shown here is derived from an EMBL/GenBank/DDBJ whole genome shotgun (WGS) entry which is preliminary data.</text>
</comment>
<dbReference type="OrthoDB" id="2301957at2"/>
<proteinExistence type="inferred from homology"/>
<dbReference type="Proteomes" id="UP000054099">
    <property type="component" value="Unassembled WGS sequence"/>
</dbReference>
<dbReference type="PANTHER" id="PTHR38440">
    <property type="entry name" value="UPF0398 PROTEIN YPSA"/>
    <property type="match status" value="1"/>
</dbReference>